<protein>
    <submittedName>
        <fullName evidence="2">Glyoxalase-like domain</fullName>
    </submittedName>
</protein>
<dbReference type="PROSITE" id="PS51819">
    <property type="entry name" value="VOC"/>
    <property type="match status" value="1"/>
</dbReference>
<dbReference type="SUPFAM" id="SSF54593">
    <property type="entry name" value="Glyoxalase/Bleomycin resistance protein/Dihydroxybiphenyl dioxygenase"/>
    <property type="match status" value="1"/>
</dbReference>
<dbReference type="PANTHER" id="PTHR36503:SF3">
    <property type="entry name" value="BLR0126 PROTEIN"/>
    <property type="match status" value="1"/>
</dbReference>
<evidence type="ECO:0000313" key="3">
    <source>
        <dbReference type="Proteomes" id="UP000254794"/>
    </source>
</evidence>
<dbReference type="Pfam" id="PF12681">
    <property type="entry name" value="Glyoxalase_2"/>
    <property type="match status" value="1"/>
</dbReference>
<dbReference type="Gene3D" id="3.10.180.10">
    <property type="entry name" value="2,3-Dihydroxybiphenyl 1,2-Dioxygenase, domain 1"/>
    <property type="match status" value="1"/>
</dbReference>
<dbReference type="InterPro" id="IPR037523">
    <property type="entry name" value="VOC_core"/>
</dbReference>
<proteinExistence type="predicted"/>
<accession>A0A378KA55</accession>
<dbReference type="EMBL" id="UGOD01000006">
    <property type="protein sequence ID" value="STX81597.1"/>
    <property type="molecule type" value="Genomic_DNA"/>
</dbReference>
<dbReference type="InterPro" id="IPR029068">
    <property type="entry name" value="Glyas_Bleomycin-R_OHBP_Dase"/>
</dbReference>
<dbReference type="AlphaFoldDB" id="A0A378KA55"/>
<reference evidence="2 3" key="1">
    <citation type="submission" date="2018-06" db="EMBL/GenBank/DDBJ databases">
        <authorList>
            <consortium name="Pathogen Informatics"/>
            <person name="Doyle S."/>
        </authorList>
    </citation>
    <scope>NUCLEOTIDE SEQUENCE [LARGE SCALE GENOMIC DNA]</scope>
    <source>
        <strain evidence="2 3">NCTC13316</strain>
    </source>
</reference>
<evidence type="ECO:0000313" key="2">
    <source>
        <dbReference type="EMBL" id="STX81597.1"/>
    </source>
</evidence>
<dbReference type="OrthoDB" id="9798430at2"/>
<gene>
    <name evidence="2" type="ORF">NCTC13316_03470</name>
</gene>
<sequence length="129" mass="14606">MKLTYTILYVNNVTDSVEFYQKAFGIKPRFIHESGDYAEMETGEVILAFCAHNLARNIIKKSYLKASRDQLIGSQISFEPHNLKEAYETALENGAKSVSPPEVKPWGWESAILMDLEGHIVEIAKEIEV</sequence>
<dbReference type="RefSeq" id="WP_115332959.1">
    <property type="nucleotide sequence ID" value="NZ_CAAAHP010000008.1"/>
</dbReference>
<dbReference type="InterPro" id="IPR025870">
    <property type="entry name" value="Glyoxalase-like_dom"/>
</dbReference>
<name>A0A378KA55_9GAMM</name>
<dbReference type="Proteomes" id="UP000254794">
    <property type="component" value="Unassembled WGS sequence"/>
</dbReference>
<organism evidence="2 3">
    <name type="scientific">Legionella busanensis</name>
    <dbReference type="NCBI Taxonomy" id="190655"/>
    <lineage>
        <taxon>Bacteria</taxon>
        <taxon>Pseudomonadati</taxon>
        <taxon>Pseudomonadota</taxon>
        <taxon>Gammaproteobacteria</taxon>
        <taxon>Legionellales</taxon>
        <taxon>Legionellaceae</taxon>
        <taxon>Legionella</taxon>
    </lineage>
</organism>
<keyword evidence="3" id="KW-1185">Reference proteome</keyword>
<dbReference type="PANTHER" id="PTHR36503">
    <property type="entry name" value="BLR2520 PROTEIN"/>
    <property type="match status" value="1"/>
</dbReference>
<feature type="domain" description="VOC" evidence="1">
    <location>
        <begin position="2"/>
        <end position="126"/>
    </location>
</feature>
<evidence type="ECO:0000259" key="1">
    <source>
        <dbReference type="PROSITE" id="PS51819"/>
    </source>
</evidence>